<gene>
    <name evidence="2" type="ORF">CBI38_15515</name>
</gene>
<dbReference type="OrthoDB" id="7949219at2"/>
<dbReference type="Proteomes" id="UP000245711">
    <property type="component" value="Chromosome"/>
</dbReference>
<dbReference type="EMBL" id="CP021354">
    <property type="protein sequence ID" value="AWK75581.1"/>
    <property type="molecule type" value="Genomic_DNA"/>
</dbReference>
<dbReference type="KEGG" id="roz:CBI38_15515"/>
<dbReference type="InterPro" id="IPR024072">
    <property type="entry name" value="DHFR-like_dom_sf"/>
</dbReference>
<organism evidence="2 3">
    <name type="scientific">Rhodococcus oxybenzonivorans</name>
    <dbReference type="NCBI Taxonomy" id="1990687"/>
    <lineage>
        <taxon>Bacteria</taxon>
        <taxon>Bacillati</taxon>
        <taxon>Actinomycetota</taxon>
        <taxon>Actinomycetes</taxon>
        <taxon>Mycobacteriales</taxon>
        <taxon>Nocardiaceae</taxon>
        <taxon>Rhodococcus</taxon>
    </lineage>
</organism>
<evidence type="ECO:0000313" key="2">
    <source>
        <dbReference type="EMBL" id="AWK75581.1"/>
    </source>
</evidence>
<dbReference type="PANTHER" id="PTHR38011">
    <property type="entry name" value="DIHYDROFOLATE REDUCTASE FAMILY PROTEIN (AFU_ORTHOLOGUE AFUA_8G06820)"/>
    <property type="match status" value="1"/>
</dbReference>
<reference evidence="2 3" key="1">
    <citation type="submission" date="2017-05" db="EMBL/GenBank/DDBJ databases">
        <title>Isolation of Rhodococcus sp. S2-17 biodegrading of BP-3.</title>
        <authorList>
            <person name="Lee Y."/>
            <person name="Kim K.H."/>
            <person name="Chun B.H."/>
            <person name="Jung H.S."/>
            <person name="Jeon C.O."/>
        </authorList>
    </citation>
    <scope>NUCLEOTIDE SEQUENCE [LARGE SCALE GENOMIC DNA]</scope>
    <source>
        <strain evidence="2 3">S2-17</strain>
    </source>
</reference>
<protein>
    <submittedName>
        <fullName evidence="2">Deaminase</fullName>
    </submittedName>
</protein>
<dbReference type="AlphaFoldDB" id="A0A2S2C3X4"/>
<dbReference type="Gene3D" id="3.40.430.10">
    <property type="entry name" value="Dihydrofolate Reductase, subunit A"/>
    <property type="match status" value="1"/>
</dbReference>
<dbReference type="SUPFAM" id="SSF53597">
    <property type="entry name" value="Dihydrofolate reductase-like"/>
    <property type="match status" value="1"/>
</dbReference>
<keyword evidence="3" id="KW-1185">Reference proteome</keyword>
<dbReference type="InterPro" id="IPR050765">
    <property type="entry name" value="Riboflavin_Biosynth_HTPR"/>
</dbReference>
<sequence>MGKLIYSFLASLDGYIADRAGAFDWAVPDEEVLDFINVAEREVGTYLYGRTMYEMMTGWENDPAVAGQSPMSAEFAQIWQAAEKVVFSRSLDSVSTTRTRIERTFDPGLVRDLKATTAKDLNVSGATLAASAFKARLIDEFHLYLAPTLIGGGKRMFPDDIRHSLELLDERRFGNGMVFLRYAVKT</sequence>
<feature type="domain" description="Bacterial bifunctional deaminase-reductase C-terminal" evidence="1">
    <location>
        <begin position="3"/>
        <end position="179"/>
    </location>
</feature>
<dbReference type="InterPro" id="IPR002734">
    <property type="entry name" value="RibDG_C"/>
</dbReference>
<dbReference type="PANTHER" id="PTHR38011:SF11">
    <property type="entry name" value="2,5-DIAMINO-6-RIBOSYLAMINO-4(3H)-PYRIMIDINONE 5'-PHOSPHATE REDUCTASE"/>
    <property type="match status" value="1"/>
</dbReference>
<evidence type="ECO:0000313" key="3">
    <source>
        <dbReference type="Proteomes" id="UP000245711"/>
    </source>
</evidence>
<proteinExistence type="predicted"/>
<name>A0A2S2C3X4_9NOCA</name>
<dbReference type="Pfam" id="PF01872">
    <property type="entry name" value="RibD_C"/>
    <property type="match status" value="1"/>
</dbReference>
<dbReference type="GO" id="GO:0009231">
    <property type="term" value="P:riboflavin biosynthetic process"/>
    <property type="evidence" value="ECO:0007669"/>
    <property type="project" value="InterPro"/>
</dbReference>
<evidence type="ECO:0000259" key="1">
    <source>
        <dbReference type="Pfam" id="PF01872"/>
    </source>
</evidence>
<dbReference type="GO" id="GO:0008703">
    <property type="term" value="F:5-amino-6-(5-phosphoribosylamino)uracil reductase activity"/>
    <property type="evidence" value="ECO:0007669"/>
    <property type="project" value="InterPro"/>
</dbReference>
<accession>A0A2S2C3X4</accession>